<evidence type="ECO:0000313" key="1">
    <source>
        <dbReference type="EMBL" id="VAX21214.1"/>
    </source>
</evidence>
<sequence>MKKLFQNYSYEFDKNEAKIITSFCNQVIKQMEGDKNFFSDVKAFKSIIEKLAQDPSNVKLTKDEKIRLVRQLKENVKFIKKTMDNSWIVKKWFYRTMYNQYVALLDKHFED</sequence>
<proteinExistence type="predicted"/>
<accession>A0A3B1CB30</accession>
<name>A0A3B1CB30_9ZZZZ</name>
<dbReference type="EMBL" id="UOGD01000191">
    <property type="protein sequence ID" value="VAX21214.1"/>
    <property type="molecule type" value="Genomic_DNA"/>
</dbReference>
<gene>
    <name evidence="1" type="ORF">MNBD_IGNAVI01-2020</name>
</gene>
<reference evidence="1" key="1">
    <citation type="submission" date="2018-06" db="EMBL/GenBank/DDBJ databases">
        <authorList>
            <person name="Zhirakovskaya E."/>
        </authorList>
    </citation>
    <scope>NUCLEOTIDE SEQUENCE</scope>
</reference>
<organism evidence="1">
    <name type="scientific">hydrothermal vent metagenome</name>
    <dbReference type="NCBI Taxonomy" id="652676"/>
    <lineage>
        <taxon>unclassified sequences</taxon>
        <taxon>metagenomes</taxon>
        <taxon>ecological metagenomes</taxon>
    </lineage>
</organism>
<protein>
    <submittedName>
        <fullName evidence="1">Uncharacterized protein</fullName>
    </submittedName>
</protein>
<dbReference type="AlphaFoldDB" id="A0A3B1CB30"/>